<feature type="non-terminal residue" evidence="1">
    <location>
        <position position="282"/>
    </location>
</feature>
<sequence>RLIISFKGEIPIFLSRLICSICDCSHFSESATGRHVLNCIILLFPIFLQVWRTVLCTILWPRSIFLEDSTHHMQILGAVGVEEAVLVHDPVGPLALGRPTGVEDERLLHPDELAAVVDIAVLPGGLPVAARRGAVGPVPGAAAAAGPGAGDLAVEAGEEVPLRVAAPDAGEGGEVPRLEAVEVDLGDGVDPEAAAEDAAAEVVGDELLVGGVEAKPRRQGHRRRGGGVRRRLAHRRRGEFQFLDGYDIGDPVGGDQSRIILILHGGLGILQGELRIENRERG</sequence>
<reference evidence="1 2" key="2">
    <citation type="journal article" date="2013" name="Plant Cell Physiol.">
        <title>Rice Annotation Project Database (RAP-DB): an integrative and interactive database for rice genomics.</title>
        <authorList>
            <person name="Sakai H."/>
            <person name="Lee S.S."/>
            <person name="Tanaka T."/>
            <person name="Numa H."/>
            <person name="Kim J."/>
            <person name="Kawahara Y."/>
            <person name="Wakimoto H."/>
            <person name="Yang C.C."/>
            <person name="Iwamoto M."/>
            <person name="Abe T."/>
            <person name="Yamada Y."/>
            <person name="Muto A."/>
            <person name="Inokuchi H."/>
            <person name="Ikemura T."/>
            <person name="Matsumoto T."/>
            <person name="Sasaki T."/>
            <person name="Itoh T."/>
        </authorList>
    </citation>
    <scope>NUCLEOTIDE SEQUENCE [LARGE SCALE GENOMIC DNA]</scope>
    <source>
        <strain evidence="2">cv. Nipponbare</strain>
    </source>
</reference>
<dbReference type="PaxDb" id="39947-A0A0P0VRK6"/>
<keyword evidence="2" id="KW-1185">Reference proteome</keyword>
<protein>
    <submittedName>
        <fullName evidence="1">Os02g0822450 protein</fullName>
    </submittedName>
</protein>
<name>A0A0P0VRK6_ORYSJ</name>
<gene>
    <name evidence="1" type="ordered locus">Os02g0822450</name>
    <name evidence="1" type="ORF">OSNPB_020822450</name>
</gene>
<reference evidence="1 2" key="3">
    <citation type="journal article" date="2013" name="Rice">
        <title>Improvement of the Oryza sativa Nipponbare reference genome using next generation sequence and optical map data.</title>
        <authorList>
            <person name="Kawahara Y."/>
            <person name="de la Bastide M."/>
            <person name="Hamilton J.P."/>
            <person name="Kanamori H."/>
            <person name="McCombie W.R."/>
            <person name="Ouyang S."/>
            <person name="Schwartz D.C."/>
            <person name="Tanaka T."/>
            <person name="Wu J."/>
            <person name="Zhou S."/>
            <person name="Childs K.L."/>
            <person name="Davidson R.M."/>
            <person name="Lin H."/>
            <person name="Quesada-Ocampo L."/>
            <person name="Vaillancourt B."/>
            <person name="Sakai H."/>
            <person name="Lee S.S."/>
            <person name="Kim J."/>
            <person name="Numa H."/>
            <person name="Itoh T."/>
            <person name="Buell C.R."/>
            <person name="Matsumoto T."/>
        </authorList>
    </citation>
    <scope>NUCLEOTIDE SEQUENCE [LARGE SCALE GENOMIC DNA]</scope>
    <source>
        <strain evidence="2">cv. Nipponbare</strain>
    </source>
</reference>
<dbReference type="Gramene" id="Os02t0822450-00">
    <property type="protein sequence ID" value="Os02t0822450-00"/>
    <property type="gene ID" value="Os02g0822450"/>
</dbReference>
<evidence type="ECO:0000313" key="2">
    <source>
        <dbReference type="Proteomes" id="UP000059680"/>
    </source>
</evidence>
<organism evidence="1 2">
    <name type="scientific">Oryza sativa subsp. japonica</name>
    <name type="common">Rice</name>
    <dbReference type="NCBI Taxonomy" id="39947"/>
    <lineage>
        <taxon>Eukaryota</taxon>
        <taxon>Viridiplantae</taxon>
        <taxon>Streptophyta</taxon>
        <taxon>Embryophyta</taxon>
        <taxon>Tracheophyta</taxon>
        <taxon>Spermatophyta</taxon>
        <taxon>Magnoliopsida</taxon>
        <taxon>Liliopsida</taxon>
        <taxon>Poales</taxon>
        <taxon>Poaceae</taxon>
        <taxon>BOP clade</taxon>
        <taxon>Oryzoideae</taxon>
        <taxon>Oryzeae</taxon>
        <taxon>Oryzinae</taxon>
        <taxon>Oryza</taxon>
        <taxon>Oryza sativa</taxon>
    </lineage>
</organism>
<dbReference type="InParanoid" id="A0A0P0VRK6"/>
<evidence type="ECO:0000313" key="1">
    <source>
        <dbReference type="EMBL" id="BAS81644.1"/>
    </source>
</evidence>
<reference evidence="2" key="1">
    <citation type="journal article" date="2005" name="Nature">
        <title>The map-based sequence of the rice genome.</title>
        <authorList>
            <consortium name="International rice genome sequencing project (IRGSP)"/>
            <person name="Matsumoto T."/>
            <person name="Wu J."/>
            <person name="Kanamori H."/>
            <person name="Katayose Y."/>
            <person name="Fujisawa M."/>
            <person name="Namiki N."/>
            <person name="Mizuno H."/>
            <person name="Yamamoto K."/>
            <person name="Antonio B.A."/>
            <person name="Baba T."/>
            <person name="Sakata K."/>
            <person name="Nagamura Y."/>
            <person name="Aoki H."/>
            <person name="Arikawa K."/>
            <person name="Arita K."/>
            <person name="Bito T."/>
            <person name="Chiden Y."/>
            <person name="Fujitsuka N."/>
            <person name="Fukunaka R."/>
            <person name="Hamada M."/>
            <person name="Harada C."/>
            <person name="Hayashi A."/>
            <person name="Hijishita S."/>
            <person name="Honda M."/>
            <person name="Hosokawa S."/>
            <person name="Ichikawa Y."/>
            <person name="Idonuma A."/>
            <person name="Iijima M."/>
            <person name="Ikeda M."/>
            <person name="Ikeno M."/>
            <person name="Ito K."/>
            <person name="Ito S."/>
            <person name="Ito T."/>
            <person name="Ito Y."/>
            <person name="Ito Y."/>
            <person name="Iwabuchi A."/>
            <person name="Kamiya K."/>
            <person name="Karasawa W."/>
            <person name="Kurita K."/>
            <person name="Katagiri S."/>
            <person name="Kikuta A."/>
            <person name="Kobayashi H."/>
            <person name="Kobayashi N."/>
            <person name="Machita K."/>
            <person name="Maehara T."/>
            <person name="Masukawa M."/>
            <person name="Mizubayashi T."/>
            <person name="Mukai Y."/>
            <person name="Nagasaki H."/>
            <person name="Nagata Y."/>
            <person name="Naito S."/>
            <person name="Nakashima M."/>
            <person name="Nakama Y."/>
            <person name="Nakamichi Y."/>
            <person name="Nakamura M."/>
            <person name="Meguro A."/>
            <person name="Negishi M."/>
            <person name="Ohta I."/>
            <person name="Ohta T."/>
            <person name="Okamoto M."/>
            <person name="Ono N."/>
            <person name="Saji S."/>
            <person name="Sakaguchi M."/>
            <person name="Sakai K."/>
            <person name="Shibata M."/>
            <person name="Shimokawa T."/>
            <person name="Song J."/>
            <person name="Takazaki Y."/>
            <person name="Terasawa K."/>
            <person name="Tsugane M."/>
            <person name="Tsuji K."/>
            <person name="Ueda S."/>
            <person name="Waki K."/>
            <person name="Yamagata H."/>
            <person name="Yamamoto M."/>
            <person name="Yamamoto S."/>
            <person name="Yamane H."/>
            <person name="Yoshiki S."/>
            <person name="Yoshihara R."/>
            <person name="Yukawa K."/>
            <person name="Zhong H."/>
            <person name="Yano M."/>
            <person name="Yuan Q."/>
            <person name="Ouyang S."/>
            <person name="Liu J."/>
            <person name="Jones K.M."/>
            <person name="Gansberger K."/>
            <person name="Moffat K."/>
            <person name="Hill J."/>
            <person name="Bera J."/>
            <person name="Fadrosh D."/>
            <person name="Jin S."/>
            <person name="Johri S."/>
            <person name="Kim M."/>
            <person name="Overton L."/>
            <person name="Reardon M."/>
            <person name="Tsitrin T."/>
            <person name="Vuong H."/>
            <person name="Weaver B."/>
            <person name="Ciecko A."/>
            <person name="Tallon L."/>
            <person name="Jackson J."/>
            <person name="Pai G."/>
            <person name="Aken S.V."/>
            <person name="Utterback T."/>
            <person name="Reidmuller S."/>
            <person name="Feldblyum T."/>
            <person name="Hsiao J."/>
            <person name="Zismann V."/>
            <person name="Iobst S."/>
            <person name="de Vazeille A.R."/>
            <person name="Buell C.R."/>
            <person name="Ying K."/>
            <person name="Li Y."/>
            <person name="Lu T."/>
            <person name="Huang Y."/>
            <person name="Zhao Q."/>
            <person name="Feng Q."/>
            <person name="Zhang L."/>
            <person name="Zhu J."/>
            <person name="Weng Q."/>
            <person name="Mu J."/>
            <person name="Lu Y."/>
            <person name="Fan D."/>
            <person name="Liu Y."/>
            <person name="Guan J."/>
            <person name="Zhang Y."/>
            <person name="Yu S."/>
            <person name="Liu X."/>
            <person name="Zhang Y."/>
            <person name="Hong G."/>
            <person name="Han B."/>
            <person name="Choisne N."/>
            <person name="Demange N."/>
            <person name="Orjeda G."/>
            <person name="Samain S."/>
            <person name="Cattolico L."/>
            <person name="Pelletier E."/>
            <person name="Couloux A."/>
            <person name="Segurens B."/>
            <person name="Wincker P."/>
            <person name="D'Hont A."/>
            <person name="Scarpelli C."/>
            <person name="Weissenbach J."/>
            <person name="Salanoubat M."/>
            <person name="Quetier F."/>
            <person name="Yu Y."/>
            <person name="Kim H.R."/>
            <person name="Rambo T."/>
            <person name="Currie J."/>
            <person name="Collura K."/>
            <person name="Luo M."/>
            <person name="Yang T."/>
            <person name="Ammiraju J.S.S."/>
            <person name="Engler F."/>
            <person name="Soderlund C."/>
            <person name="Wing R.A."/>
            <person name="Palmer L.E."/>
            <person name="de la Bastide M."/>
            <person name="Spiegel L."/>
            <person name="Nascimento L."/>
            <person name="Zutavern T."/>
            <person name="O'Shaughnessy A."/>
            <person name="Dike S."/>
            <person name="Dedhia N."/>
            <person name="Preston R."/>
            <person name="Balija V."/>
            <person name="McCombie W.R."/>
            <person name="Chow T."/>
            <person name="Chen H."/>
            <person name="Chung M."/>
            <person name="Chen C."/>
            <person name="Shaw J."/>
            <person name="Wu H."/>
            <person name="Hsiao K."/>
            <person name="Chao Y."/>
            <person name="Chu M."/>
            <person name="Cheng C."/>
            <person name="Hour A."/>
            <person name="Lee P."/>
            <person name="Lin S."/>
            <person name="Lin Y."/>
            <person name="Liou J."/>
            <person name="Liu S."/>
            <person name="Hsing Y."/>
            <person name="Raghuvanshi S."/>
            <person name="Mohanty A."/>
            <person name="Bharti A.K."/>
            <person name="Gaur A."/>
            <person name="Gupta V."/>
            <person name="Kumar D."/>
            <person name="Ravi V."/>
            <person name="Vij S."/>
            <person name="Kapur A."/>
            <person name="Khurana P."/>
            <person name="Khurana P."/>
            <person name="Khurana J.P."/>
            <person name="Tyagi A.K."/>
            <person name="Gaikwad K."/>
            <person name="Singh A."/>
            <person name="Dalal V."/>
            <person name="Srivastava S."/>
            <person name="Dixit A."/>
            <person name="Pal A.K."/>
            <person name="Ghazi I.A."/>
            <person name="Yadav M."/>
            <person name="Pandit A."/>
            <person name="Bhargava A."/>
            <person name="Sureshbabu K."/>
            <person name="Batra K."/>
            <person name="Sharma T.R."/>
            <person name="Mohapatra T."/>
            <person name="Singh N.K."/>
            <person name="Messing J."/>
            <person name="Nelson A.B."/>
            <person name="Fuks G."/>
            <person name="Kavchok S."/>
            <person name="Keizer G."/>
            <person name="Linton E."/>
            <person name="Llaca V."/>
            <person name="Song R."/>
            <person name="Tanyolac B."/>
            <person name="Young S."/>
            <person name="Ho-Il K."/>
            <person name="Hahn J.H."/>
            <person name="Sangsakoo G."/>
            <person name="Vanavichit A."/>
            <person name="de Mattos Luiz.A.T."/>
            <person name="Zimmer P.D."/>
            <person name="Malone G."/>
            <person name="Dellagostin O."/>
            <person name="de Oliveira A.C."/>
            <person name="Bevan M."/>
            <person name="Bancroft I."/>
            <person name="Minx P."/>
            <person name="Cordum H."/>
            <person name="Wilson R."/>
            <person name="Cheng Z."/>
            <person name="Jin W."/>
            <person name="Jiang J."/>
            <person name="Leong S.A."/>
            <person name="Iwama H."/>
            <person name="Gojobori T."/>
            <person name="Itoh T."/>
            <person name="Niimura Y."/>
            <person name="Fujii Y."/>
            <person name="Habara T."/>
            <person name="Sakai H."/>
            <person name="Sato Y."/>
            <person name="Wilson G."/>
            <person name="Kumar K."/>
            <person name="McCouch S."/>
            <person name="Juretic N."/>
            <person name="Hoen D."/>
            <person name="Wright S."/>
            <person name="Bruskiewich R."/>
            <person name="Bureau T."/>
            <person name="Miyao A."/>
            <person name="Hirochika H."/>
            <person name="Nishikawa T."/>
            <person name="Kadowaki K."/>
            <person name="Sugiura M."/>
            <person name="Burr B."/>
            <person name="Sasaki T."/>
        </authorList>
    </citation>
    <scope>NUCLEOTIDE SEQUENCE [LARGE SCALE GENOMIC DNA]</scope>
    <source>
        <strain evidence="2">cv. Nipponbare</strain>
    </source>
</reference>
<accession>A0A0P0VRK6</accession>
<proteinExistence type="predicted"/>
<dbReference type="AlphaFoldDB" id="A0A0P0VRK6"/>
<dbReference type="Proteomes" id="UP000059680">
    <property type="component" value="Chromosome 2"/>
</dbReference>
<dbReference type="EMBL" id="AP014958">
    <property type="protein sequence ID" value="BAS81644.1"/>
    <property type="molecule type" value="Genomic_DNA"/>
</dbReference>